<reference evidence="2" key="2">
    <citation type="submission" date="2021-10" db="EMBL/GenBank/DDBJ databases">
        <title>Phylogenomics reveals ancestral predisposition of the termite-cultivated fungus Termitomyces towards a domesticated lifestyle.</title>
        <authorList>
            <person name="Auxier B."/>
            <person name="Grum-Grzhimaylo A."/>
            <person name="Cardenas M.E."/>
            <person name="Lodge J.D."/>
            <person name="Laessoe T."/>
            <person name="Pedersen O."/>
            <person name="Smith M.E."/>
            <person name="Kuyper T.W."/>
            <person name="Franco-Molano E.A."/>
            <person name="Baroni T.J."/>
            <person name="Aanen D.K."/>
        </authorList>
    </citation>
    <scope>NUCLEOTIDE SEQUENCE</scope>
    <source>
        <strain evidence="2">D49</strain>
    </source>
</reference>
<dbReference type="AlphaFoldDB" id="A0A9P7GQU4"/>
<name>A0A9P7GQU4_9AGAR</name>
<feature type="domain" description="Vacuolar sorting protein 39/Transforming growth factor beta receptor-associated" evidence="1">
    <location>
        <begin position="207"/>
        <end position="295"/>
    </location>
</feature>
<dbReference type="PANTHER" id="PTHR12894:SF27">
    <property type="entry name" value="TRANSFORMING GROWTH FACTOR-BETA RECEPTOR-ASSOCIATED PROTEIN 1"/>
    <property type="match status" value="1"/>
</dbReference>
<dbReference type="Pfam" id="PF10366">
    <property type="entry name" value="Vps39_1"/>
    <property type="match status" value="1"/>
</dbReference>
<accession>A0A9P7GQU4</accession>
<dbReference type="OrthoDB" id="10258882at2759"/>
<dbReference type="InterPro" id="IPR019452">
    <property type="entry name" value="VPS39/TGF_beta_rcpt-assoc_1"/>
</dbReference>
<sequence>MRSTFPRSSVLVLGANSVQSLVPSTLISQVESLLDSHRIEDALDLAVRQRKKLQANISIDEDEADELRYVYQRIGFQCFAETRFVEAMNCFFDGEVDPRLVISYYPELRGSMFTSDDSMDVFAGVAERMPLEASVEDIVRNYSPHLSPNTRSAPSTAELRKILVAEANEKLELFLTRWRARWKVEGGDVAGGSTNTSRSAVPCLEVVDTVIAKLYAQHEKTQELYNLFHEPHQISVSEIEPIMKRNGQYNALCMLYTEKGQDTQLLEVWAKLIDGEWTDEDIKDPLSDMIKLLTEKRDRTLTQHWGLWITKRDAERGLQANIFLLSNPSH</sequence>
<dbReference type="EMBL" id="JABCKI010000258">
    <property type="protein sequence ID" value="KAG5651342.1"/>
    <property type="molecule type" value="Genomic_DNA"/>
</dbReference>
<reference evidence="2" key="1">
    <citation type="submission" date="2021-02" db="EMBL/GenBank/DDBJ databases">
        <authorList>
            <person name="Nieuwenhuis M."/>
            <person name="Van De Peppel L.J.J."/>
        </authorList>
    </citation>
    <scope>NUCLEOTIDE SEQUENCE</scope>
    <source>
        <strain evidence="2">D49</strain>
    </source>
</reference>
<dbReference type="Proteomes" id="UP000717328">
    <property type="component" value="Unassembled WGS sequence"/>
</dbReference>
<protein>
    <recommendedName>
        <fullName evidence="1">Vacuolar sorting protein 39/Transforming growth factor beta receptor-associated domain-containing protein</fullName>
    </recommendedName>
</protein>
<evidence type="ECO:0000313" key="2">
    <source>
        <dbReference type="EMBL" id="KAG5651342.1"/>
    </source>
</evidence>
<dbReference type="GO" id="GO:0016020">
    <property type="term" value="C:membrane"/>
    <property type="evidence" value="ECO:0007669"/>
    <property type="project" value="TreeGrafter"/>
</dbReference>
<dbReference type="PANTHER" id="PTHR12894">
    <property type="entry name" value="CNH DOMAIN CONTAINING"/>
    <property type="match status" value="1"/>
</dbReference>
<keyword evidence="3" id="KW-1185">Reference proteome</keyword>
<evidence type="ECO:0000259" key="1">
    <source>
        <dbReference type="Pfam" id="PF10366"/>
    </source>
</evidence>
<dbReference type="GO" id="GO:0006914">
    <property type="term" value="P:autophagy"/>
    <property type="evidence" value="ECO:0007669"/>
    <property type="project" value="TreeGrafter"/>
</dbReference>
<dbReference type="GO" id="GO:0005737">
    <property type="term" value="C:cytoplasm"/>
    <property type="evidence" value="ECO:0007669"/>
    <property type="project" value="TreeGrafter"/>
</dbReference>
<gene>
    <name evidence="2" type="ORF">H0H81_009030</name>
</gene>
<dbReference type="GO" id="GO:0034058">
    <property type="term" value="P:endosomal vesicle fusion"/>
    <property type="evidence" value="ECO:0007669"/>
    <property type="project" value="TreeGrafter"/>
</dbReference>
<comment type="caution">
    <text evidence="2">The sequence shown here is derived from an EMBL/GenBank/DDBJ whole genome shotgun (WGS) entry which is preliminary data.</text>
</comment>
<evidence type="ECO:0000313" key="3">
    <source>
        <dbReference type="Proteomes" id="UP000717328"/>
    </source>
</evidence>
<proteinExistence type="predicted"/>
<dbReference type="InterPro" id="IPR032914">
    <property type="entry name" value="Vam6/VPS39/TRAP1"/>
</dbReference>
<organism evidence="2 3">
    <name type="scientific">Sphagnurus paluster</name>
    <dbReference type="NCBI Taxonomy" id="117069"/>
    <lineage>
        <taxon>Eukaryota</taxon>
        <taxon>Fungi</taxon>
        <taxon>Dikarya</taxon>
        <taxon>Basidiomycota</taxon>
        <taxon>Agaricomycotina</taxon>
        <taxon>Agaricomycetes</taxon>
        <taxon>Agaricomycetidae</taxon>
        <taxon>Agaricales</taxon>
        <taxon>Tricholomatineae</taxon>
        <taxon>Lyophyllaceae</taxon>
        <taxon>Sphagnurus</taxon>
    </lineage>
</organism>